<proteinExistence type="predicted"/>
<dbReference type="InterPro" id="IPR006311">
    <property type="entry name" value="TAT_signal"/>
</dbReference>
<protein>
    <submittedName>
        <fullName evidence="3">Glycine/betaine ABC transporter substrate-binding protein</fullName>
    </submittedName>
</protein>
<accession>A0A261U2U3</accession>
<keyword evidence="1" id="KW-0732">Signal</keyword>
<organism evidence="3 4">
    <name type="scientific">Bordetella genomosp. 5</name>
    <dbReference type="NCBI Taxonomy" id="1395608"/>
    <lineage>
        <taxon>Bacteria</taxon>
        <taxon>Pseudomonadati</taxon>
        <taxon>Pseudomonadota</taxon>
        <taxon>Betaproteobacteria</taxon>
        <taxon>Burkholderiales</taxon>
        <taxon>Alcaligenaceae</taxon>
        <taxon>Bordetella</taxon>
    </lineage>
</organism>
<dbReference type="Proteomes" id="UP000216913">
    <property type="component" value="Unassembled WGS sequence"/>
</dbReference>
<feature type="signal peptide" evidence="1">
    <location>
        <begin position="1"/>
        <end position="26"/>
    </location>
</feature>
<dbReference type="EMBL" id="NEVP01000001">
    <property type="protein sequence ID" value="OZI55570.1"/>
    <property type="molecule type" value="Genomic_DNA"/>
</dbReference>
<dbReference type="Gene3D" id="3.40.190.100">
    <property type="entry name" value="Glycine betaine-binding periplasmic protein, domain 2"/>
    <property type="match status" value="1"/>
</dbReference>
<name>A0A261U2U3_9BORD</name>
<dbReference type="GO" id="GO:0022857">
    <property type="term" value="F:transmembrane transporter activity"/>
    <property type="evidence" value="ECO:0007669"/>
    <property type="project" value="InterPro"/>
</dbReference>
<gene>
    <name evidence="3" type="ORF">CAL25_04040</name>
</gene>
<dbReference type="OrthoDB" id="9787902at2"/>
<evidence type="ECO:0000259" key="2">
    <source>
        <dbReference type="Pfam" id="PF04069"/>
    </source>
</evidence>
<feature type="chain" id="PRO_5012514864" evidence="1">
    <location>
        <begin position="27"/>
        <end position="293"/>
    </location>
</feature>
<sequence>MNPNRRYFLAASAGILAAGASGIARAALAGRKLVVGQIALSFHAASGSIARQLLALQGIETEVKEAPHEKMFEMLGKGEVDMLASAWLPGSHGGYLAPMVSEVEKLTVLYEPYTLWGVPDYVPAGEVSAVADLKKPEVVARMTKVIQGIGPGAGISRFSREIVKEYGLDTLGYEFRNGTQADMERAFESAVAEKRWVVVPLWQPQHLHHTYKIRELAEPKGLLRGKDQATLLIRNDARHLLPADALASLRRVTLGNAAMTELDYLINVRKLSPMAAAADWMKRNPAIVARWRA</sequence>
<dbReference type="Gene3D" id="3.40.190.10">
    <property type="entry name" value="Periplasmic binding protein-like II"/>
    <property type="match status" value="1"/>
</dbReference>
<evidence type="ECO:0000313" key="3">
    <source>
        <dbReference type="EMBL" id="OZI55570.1"/>
    </source>
</evidence>
<dbReference type="PROSITE" id="PS51318">
    <property type="entry name" value="TAT"/>
    <property type="match status" value="1"/>
</dbReference>
<dbReference type="InterPro" id="IPR007210">
    <property type="entry name" value="ABC_Gly_betaine_transp_sub-bd"/>
</dbReference>
<keyword evidence="4" id="KW-1185">Reference proteome</keyword>
<evidence type="ECO:0000256" key="1">
    <source>
        <dbReference type="SAM" id="SignalP"/>
    </source>
</evidence>
<feature type="domain" description="ABC-type glycine betaine transport system substrate-binding" evidence="2">
    <location>
        <begin position="32"/>
        <end position="282"/>
    </location>
</feature>
<dbReference type="GO" id="GO:0043190">
    <property type="term" value="C:ATP-binding cassette (ABC) transporter complex"/>
    <property type="evidence" value="ECO:0007669"/>
    <property type="project" value="InterPro"/>
</dbReference>
<evidence type="ECO:0000313" key="4">
    <source>
        <dbReference type="Proteomes" id="UP000216913"/>
    </source>
</evidence>
<comment type="caution">
    <text evidence="3">The sequence shown here is derived from an EMBL/GenBank/DDBJ whole genome shotgun (WGS) entry which is preliminary data.</text>
</comment>
<reference evidence="3 4" key="1">
    <citation type="submission" date="2017-05" db="EMBL/GenBank/DDBJ databases">
        <title>Complete and WGS of Bordetella genogroups.</title>
        <authorList>
            <person name="Spilker T."/>
            <person name="LiPuma J."/>
        </authorList>
    </citation>
    <scope>NUCLEOTIDE SEQUENCE [LARGE SCALE GENOMIC DNA]</scope>
    <source>
        <strain evidence="3 4">AU10456</strain>
    </source>
</reference>
<dbReference type="Pfam" id="PF04069">
    <property type="entry name" value="OpuAC"/>
    <property type="match status" value="1"/>
</dbReference>
<dbReference type="AlphaFoldDB" id="A0A261U2U3"/>
<dbReference type="RefSeq" id="WP_094798627.1">
    <property type="nucleotide sequence ID" value="NZ_NEVP01000001.1"/>
</dbReference>
<dbReference type="SUPFAM" id="SSF53850">
    <property type="entry name" value="Periplasmic binding protein-like II"/>
    <property type="match status" value="1"/>
</dbReference>